<dbReference type="Proteomes" id="UP001056778">
    <property type="component" value="Chromosome 1"/>
</dbReference>
<sequence length="414" mass="45074">MVDDSLKLYIIFPDPQDYSIQYGVVRISNDDTNSIDVEEIITHERYLLGDYAYSNDVAVLKLATPIEFGDNVRPITLPGQGQAFQEWSDAVLAGWGLPYTGGSVMQDLQKVDILLYSDDACETAHNSMASRLYHVCAGVPEGGKGQCNGDSGGPLTVGGTQVGIVSLSIKPCTIQGYPAKPWERIVNGTDAQLGEFPYIVSLRRYNVPMCGGSIINDRCVLTAAHCVYNTNPQLLSIQYGVVKTNSLVNIINVVDIIIHGDYKNTMLDGLANDVAILKLAAPIKFSNVVVPVKLPQQGQQFKDWSTTVVAGWGVPYTGGPHMNHLQKVNLFLYPDDYCESILQPSTHREYHLCAGVPEGGKAECNGDSGGPLIVEGVQAGIVSWSDKPCGLVRKPDVHTRVANYVKWILKKCSK</sequence>
<gene>
    <name evidence="1" type="ORF">MML48_1g13010</name>
</gene>
<proteinExistence type="predicted"/>
<protein>
    <submittedName>
        <fullName evidence="1">Polyserase-related</fullName>
    </submittedName>
</protein>
<name>A0ACB9TYI6_HOLOL</name>
<accession>A0ACB9TYI6</accession>
<evidence type="ECO:0000313" key="2">
    <source>
        <dbReference type="Proteomes" id="UP001056778"/>
    </source>
</evidence>
<comment type="caution">
    <text evidence="1">The sequence shown here is derived from an EMBL/GenBank/DDBJ whole genome shotgun (WGS) entry which is preliminary data.</text>
</comment>
<evidence type="ECO:0000313" key="1">
    <source>
        <dbReference type="EMBL" id="KAI4471828.1"/>
    </source>
</evidence>
<dbReference type="EMBL" id="CM043015">
    <property type="protein sequence ID" value="KAI4471828.1"/>
    <property type="molecule type" value="Genomic_DNA"/>
</dbReference>
<organism evidence="1 2">
    <name type="scientific">Holotrichia oblita</name>
    <name type="common">Chafer beetle</name>
    <dbReference type="NCBI Taxonomy" id="644536"/>
    <lineage>
        <taxon>Eukaryota</taxon>
        <taxon>Metazoa</taxon>
        <taxon>Ecdysozoa</taxon>
        <taxon>Arthropoda</taxon>
        <taxon>Hexapoda</taxon>
        <taxon>Insecta</taxon>
        <taxon>Pterygota</taxon>
        <taxon>Neoptera</taxon>
        <taxon>Endopterygota</taxon>
        <taxon>Coleoptera</taxon>
        <taxon>Polyphaga</taxon>
        <taxon>Scarabaeiformia</taxon>
        <taxon>Scarabaeidae</taxon>
        <taxon>Melolonthinae</taxon>
        <taxon>Holotrichia</taxon>
    </lineage>
</organism>
<keyword evidence="2" id="KW-1185">Reference proteome</keyword>
<reference evidence="1" key="1">
    <citation type="submission" date="2022-04" db="EMBL/GenBank/DDBJ databases">
        <title>Chromosome-scale genome assembly of Holotrichia oblita Faldermann.</title>
        <authorList>
            <person name="Rongchong L."/>
        </authorList>
    </citation>
    <scope>NUCLEOTIDE SEQUENCE</scope>
    <source>
        <strain evidence="1">81SQS9</strain>
    </source>
</reference>